<keyword evidence="3" id="KW-1185">Reference proteome</keyword>
<evidence type="ECO:0000313" key="2">
    <source>
        <dbReference type="EMBL" id="MFC3052317.1"/>
    </source>
</evidence>
<accession>A0ABV7D6P3</accession>
<organism evidence="2 3">
    <name type="scientific">Kordiimonas pumila</name>
    <dbReference type="NCBI Taxonomy" id="2161677"/>
    <lineage>
        <taxon>Bacteria</taxon>
        <taxon>Pseudomonadati</taxon>
        <taxon>Pseudomonadota</taxon>
        <taxon>Alphaproteobacteria</taxon>
        <taxon>Kordiimonadales</taxon>
        <taxon>Kordiimonadaceae</taxon>
        <taxon>Kordiimonas</taxon>
    </lineage>
</organism>
<name>A0ABV7D6P3_9PROT</name>
<gene>
    <name evidence="2" type="ORF">ACFOKA_10415</name>
</gene>
<reference evidence="3" key="1">
    <citation type="journal article" date="2019" name="Int. J. Syst. Evol. Microbiol.">
        <title>The Global Catalogue of Microorganisms (GCM) 10K type strain sequencing project: providing services to taxonomists for standard genome sequencing and annotation.</title>
        <authorList>
            <consortium name="The Broad Institute Genomics Platform"/>
            <consortium name="The Broad Institute Genome Sequencing Center for Infectious Disease"/>
            <person name="Wu L."/>
            <person name="Ma J."/>
        </authorList>
    </citation>
    <scope>NUCLEOTIDE SEQUENCE [LARGE SCALE GENOMIC DNA]</scope>
    <source>
        <strain evidence="3">KCTC 62164</strain>
    </source>
</reference>
<feature type="transmembrane region" description="Helical" evidence="1">
    <location>
        <begin position="33"/>
        <end position="52"/>
    </location>
</feature>
<protein>
    <submittedName>
        <fullName evidence="2">Uncharacterized protein</fullName>
    </submittedName>
</protein>
<evidence type="ECO:0000313" key="3">
    <source>
        <dbReference type="Proteomes" id="UP001595444"/>
    </source>
</evidence>
<dbReference type="Proteomes" id="UP001595444">
    <property type="component" value="Unassembled WGS sequence"/>
</dbReference>
<keyword evidence="1" id="KW-1133">Transmembrane helix</keyword>
<sequence length="146" mass="15664">MTVLAIALNARYFGELLGVMDDPDKEGHKIHKLPAPLVGALMLGVLSVFMLLNHYLFDASSRMVGVSVCTIMAAMLGLVDDKLQLSWQVCLVAIAACCAVGARLRLDGLVIPPFIEGFKSSAVYSGRLERSRASINAQAASMLVKK</sequence>
<comment type="caution">
    <text evidence="2">The sequence shown here is derived from an EMBL/GenBank/DDBJ whole genome shotgun (WGS) entry which is preliminary data.</text>
</comment>
<dbReference type="RefSeq" id="WP_194214015.1">
    <property type="nucleotide sequence ID" value="NZ_CP061205.1"/>
</dbReference>
<proteinExistence type="predicted"/>
<keyword evidence="1" id="KW-0812">Transmembrane</keyword>
<keyword evidence="1" id="KW-0472">Membrane</keyword>
<evidence type="ECO:0000256" key="1">
    <source>
        <dbReference type="SAM" id="Phobius"/>
    </source>
</evidence>
<dbReference type="EMBL" id="JBHRSL010000010">
    <property type="protein sequence ID" value="MFC3052317.1"/>
    <property type="molecule type" value="Genomic_DNA"/>
</dbReference>